<dbReference type="Pfam" id="PF00389">
    <property type="entry name" value="2-Hacid_dh"/>
    <property type="match status" value="1"/>
</dbReference>
<evidence type="ECO:0000259" key="5">
    <source>
        <dbReference type="Pfam" id="PF00389"/>
    </source>
</evidence>
<dbReference type="InterPro" id="IPR029753">
    <property type="entry name" value="D-isomer_DH_CS"/>
</dbReference>
<dbReference type="EMBL" id="LAKJ01000010">
    <property type="protein sequence ID" value="KKI64188.1"/>
    <property type="molecule type" value="Genomic_DNA"/>
</dbReference>
<comment type="caution">
    <text evidence="7">The sequence shown here is derived from an EMBL/GenBank/DDBJ whole genome shotgun (WGS) entry which is preliminary data.</text>
</comment>
<name>A0A0M2P2P2_STACC</name>
<gene>
    <name evidence="7" type="ORF">UF66_0169</name>
</gene>
<dbReference type="AlphaFoldDB" id="A0A0M2P2P2"/>
<dbReference type="PROSITE" id="PS00671">
    <property type="entry name" value="D_2_HYDROXYACID_DH_3"/>
    <property type="match status" value="1"/>
</dbReference>
<evidence type="ECO:0000259" key="6">
    <source>
        <dbReference type="Pfam" id="PF02826"/>
    </source>
</evidence>
<comment type="similarity">
    <text evidence="1 4">Belongs to the D-isomer specific 2-hydroxyacid dehydrogenase family.</text>
</comment>
<keyword evidence="2 4" id="KW-0560">Oxidoreductase</keyword>
<sequence length="316" mass="35837">MKAVSLKKMGKLENDLVEAFPNVNFIFTHGVSEINDHDKKDLDILFGYDGQLDEDFLKECPNLKWLAWYATGVNNLPLEYINNHNILLTNGRGVHAKQMSEFIMTFILDDYKKMKVSFINQTNKNYDSKLTGKRVSGEKLLFLGTGSIAQKTATIANAMDMIVHGVNTTGHPVEGFSKTYTINHLSKALEEADIVVNTLPETQQTIHLLQKDHFEKMKDSALFINVGRGTIVEENVIANVMRENVIRQSYLDVFENEPLKPSNQLYDISNITITAHITGNGVENKQEVTEIFKRNLNHFLNKDTLIENEVDPKTGY</sequence>
<feature type="domain" description="D-isomer specific 2-hydroxyacid dehydrogenase NAD-binding" evidence="6">
    <location>
        <begin position="106"/>
        <end position="277"/>
    </location>
</feature>
<evidence type="ECO:0000256" key="1">
    <source>
        <dbReference type="ARBA" id="ARBA00005854"/>
    </source>
</evidence>
<dbReference type="InterPro" id="IPR006140">
    <property type="entry name" value="D-isomer_DH_NAD-bd"/>
</dbReference>
<evidence type="ECO:0000256" key="2">
    <source>
        <dbReference type="ARBA" id="ARBA00023002"/>
    </source>
</evidence>
<dbReference type="Proteomes" id="UP000034455">
    <property type="component" value="Unassembled WGS sequence"/>
</dbReference>
<dbReference type="GO" id="GO:0051287">
    <property type="term" value="F:NAD binding"/>
    <property type="evidence" value="ECO:0007669"/>
    <property type="project" value="InterPro"/>
</dbReference>
<dbReference type="SUPFAM" id="SSF51735">
    <property type="entry name" value="NAD(P)-binding Rossmann-fold domains"/>
    <property type="match status" value="1"/>
</dbReference>
<evidence type="ECO:0000313" key="7">
    <source>
        <dbReference type="EMBL" id="KKI64188.1"/>
    </source>
</evidence>
<dbReference type="PANTHER" id="PTHR43333">
    <property type="entry name" value="2-HACID_DH_C DOMAIN-CONTAINING PROTEIN"/>
    <property type="match status" value="1"/>
</dbReference>
<keyword evidence="3" id="KW-0520">NAD</keyword>
<dbReference type="PANTHER" id="PTHR43333:SF1">
    <property type="entry name" value="D-ISOMER SPECIFIC 2-HYDROXYACID DEHYDROGENASE NAD-BINDING DOMAIN-CONTAINING PROTEIN"/>
    <property type="match status" value="1"/>
</dbReference>
<organism evidence="7 8">
    <name type="scientific">Staphylococcus cohnii subsp. cohnii</name>
    <dbReference type="NCBI Taxonomy" id="74704"/>
    <lineage>
        <taxon>Bacteria</taxon>
        <taxon>Bacillati</taxon>
        <taxon>Bacillota</taxon>
        <taxon>Bacilli</taxon>
        <taxon>Bacillales</taxon>
        <taxon>Staphylococcaceae</taxon>
        <taxon>Staphylococcus</taxon>
        <taxon>Staphylococcus cohnii species complex</taxon>
    </lineage>
</organism>
<evidence type="ECO:0000256" key="3">
    <source>
        <dbReference type="ARBA" id="ARBA00023027"/>
    </source>
</evidence>
<dbReference type="SUPFAM" id="SSF52283">
    <property type="entry name" value="Formate/glycerate dehydrogenase catalytic domain-like"/>
    <property type="match status" value="1"/>
</dbReference>
<accession>A0A0M2P2P2</accession>
<dbReference type="InterPro" id="IPR036291">
    <property type="entry name" value="NAD(P)-bd_dom_sf"/>
</dbReference>
<dbReference type="GO" id="GO:0016616">
    <property type="term" value="F:oxidoreductase activity, acting on the CH-OH group of donors, NAD or NADP as acceptor"/>
    <property type="evidence" value="ECO:0007669"/>
    <property type="project" value="InterPro"/>
</dbReference>
<proteinExistence type="inferred from homology"/>
<dbReference type="InterPro" id="IPR006139">
    <property type="entry name" value="D-isomer_2_OHA_DH_cat_dom"/>
</dbReference>
<evidence type="ECO:0000256" key="4">
    <source>
        <dbReference type="RuleBase" id="RU003719"/>
    </source>
</evidence>
<dbReference type="RefSeq" id="WP_019469638.1">
    <property type="nucleotide sequence ID" value="NZ_LAKJ01000010.1"/>
</dbReference>
<evidence type="ECO:0000313" key="8">
    <source>
        <dbReference type="Proteomes" id="UP000034455"/>
    </source>
</evidence>
<dbReference type="PATRIC" id="fig|74704.6.peg.173"/>
<dbReference type="Pfam" id="PF02826">
    <property type="entry name" value="2-Hacid_dh_C"/>
    <property type="match status" value="1"/>
</dbReference>
<reference evidence="7 8" key="1">
    <citation type="submission" date="2015-03" db="EMBL/GenBank/DDBJ databases">
        <title>Genome Assembly of Staphylococcus cohnii subsp. cohnii strain G22B2.</title>
        <authorList>
            <person name="Nair G."/>
            <person name="Kaur G."/>
            <person name="Khatri I."/>
            <person name="Singh N.K."/>
            <person name="Sathyabama S."/>
            <person name="Maurya S.K."/>
            <person name="Subramanian S."/>
            <person name="Agrewala J.N."/>
            <person name="Mayilraj S."/>
        </authorList>
    </citation>
    <scope>NUCLEOTIDE SEQUENCE [LARGE SCALE GENOMIC DNA]</scope>
    <source>
        <strain evidence="7 8">G22B2</strain>
    </source>
</reference>
<feature type="domain" description="D-isomer specific 2-hydroxyacid dehydrogenase catalytic" evidence="5">
    <location>
        <begin position="40"/>
        <end position="290"/>
    </location>
</feature>
<dbReference type="Gene3D" id="3.40.50.720">
    <property type="entry name" value="NAD(P)-binding Rossmann-like Domain"/>
    <property type="match status" value="2"/>
</dbReference>
<protein>
    <submittedName>
        <fullName evidence="7">D-3-phosphoglycerate dehydrogenase</fullName>
    </submittedName>
</protein>